<dbReference type="PANTHER" id="PTHR43653:SF1">
    <property type="entry name" value="CYTOCHROME C-TYPE BIOGENESIS PROTEIN CCMF"/>
    <property type="match status" value="1"/>
</dbReference>
<evidence type="ECO:0000256" key="1">
    <source>
        <dbReference type="ARBA" id="ARBA00009186"/>
    </source>
</evidence>
<comment type="similarity">
    <text evidence="1">Belongs to the CcmF/CycK/Ccl1/NrfE/CcsA family.</text>
</comment>
<dbReference type="InterPro" id="IPR003567">
    <property type="entry name" value="Cyt_c_biogenesis"/>
</dbReference>
<dbReference type="PANTHER" id="PTHR43653">
    <property type="entry name" value="CYTOCHROME C ASSEMBLY PROTEIN-RELATED"/>
    <property type="match status" value="1"/>
</dbReference>
<proteinExistence type="inferred from homology"/>
<keyword evidence="3" id="KW-1133">Transmembrane helix</keyword>
<evidence type="ECO:0000313" key="4">
    <source>
        <dbReference type="EMBL" id="RUA21964.1"/>
    </source>
</evidence>
<evidence type="ECO:0000256" key="3">
    <source>
        <dbReference type="SAM" id="Phobius"/>
    </source>
</evidence>
<organism evidence="4">
    <name type="scientific">Billgrantia gudaonensis</name>
    <dbReference type="NCBI Taxonomy" id="376427"/>
    <lineage>
        <taxon>Bacteria</taxon>
        <taxon>Pseudomonadati</taxon>
        <taxon>Pseudomonadota</taxon>
        <taxon>Gammaproteobacteria</taxon>
        <taxon>Oceanospirillales</taxon>
        <taxon>Halomonadaceae</taxon>
        <taxon>Billgrantia</taxon>
    </lineage>
</organism>
<dbReference type="AlphaFoldDB" id="A0A3S0VSB9"/>
<keyword evidence="3" id="KW-0472">Membrane</keyword>
<sequence length="103" mass="11513">MLPWLTGTALMHSLAVTEKRGSFKSWTVLLAIFTFAVVVGTFLVRSGVLTGARLRQRPSRGFPSWCCWASPWACHVLPIFALRAPRYLARAGSVYWLSRDASQ</sequence>
<dbReference type="EMBL" id="RXHI01000028">
    <property type="protein sequence ID" value="RUA21964.1"/>
    <property type="molecule type" value="Genomic_DNA"/>
</dbReference>
<dbReference type="GO" id="GO:0015232">
    <property type="term" value="F:heme transmembrane transporter activity"/>
    <property type="evidence" value="ECO:0007669"/>
    <property type="project" value="InterPro"/>
</dbReference>
<feature type="transmembrane region" description="Helical" evidence="3">
    <location>
        <begin position="25"/>
        <end position="44"/>
    </location>
</feature>
<dbReference type="GO" id="GO:0017004">
    <property type="term" value="P:cytochrome complex assembly"/>
    <property type="evidence" value="ECO:0007669"/>
    <property type="project" value="UniProtKB-KW"/>
</dbReference>
<accession>A0A3S0VSB9</accession>
<comment type="caution">
    <text evidence="4">The sequence shown here is derived from an EMBL/GenBank/DDBJ whole genome shotgun (WGS) entry which is preliminary data.</text>
</comment>
<dbReference type="GO" id="GO:0016020">
    <property type="term" value="C:membrane"/>
    <property type="evidence" value="ECO:0007669"/>
    <property type="project" value="InterPro"/>
</dbReference>
<protein>
    <recommendedName>
        <fullName evidence="5">Cytochrome c assembly protein domain-containing protein</fullName>
    </recommendedName>
</protein>
<gene>
    <name evidence="4" type="ORF">DSL92_08560</name>
</gene>
<reference evidence="4" key="1">
    <citation type="submission" date="2018-12" db="EMBL/GenBank/DDBJ databases">
        <authorList>
            <person name="Jadhav K."/>
            <person name="Kushwaha B."/>
            <person name="Jadhav I."/>
        </authorList>
    </citation>
    <scope>NUCLEOTIDE SEQUENCE [LARGE SCALE GENOMIC DNA]</scope>
    <source>
        <strain evidence="4">SBS 10</strain>
    </source>
</reference>
<keyword evidence="2" id="KW-0201">Cytochrome c-type biogenesis</keyword>
<keyword evidence="3" id="KW-0812">Transmembrane</keyword>
<name>A0A3S0VSB9_9GAMM</name>
<evidence type="ECO:0008006" key="5">
    <source>
        <dbReference type="Google" id="ProtNLM"/>
    </source>
</evidence>
<evidence type="ECO:0000256" key="2">
    <source>
        <dbReference type="ARBA" id="ARBA00022748"/>
    </source>
</evidence>